<evidence type="ECO:0000313" key="2">
    <source>
        <dbReference type="EMBL" id="KAJ8776273.1"/>
    </source>
</evidence>
<organism evidence="2 3">
    <name type="scientific">Eschrichtius robustus</name>
    <name type="common">California gray whale</name>
    <name type="synonym">Eschrichtius gibbosus</name>
    <dbReference type="NCBI Taxonomy" id="9764"/>
    <lineage>
        <taxon>Eukaryota</taxon>
        <taxon>Metazoa</taxon>
        <taxon>Chordata</taxon>
        <taxon>Craniata</taxon>
        <taxon>Vertebrata</taxon>
        <taxon>Euteleostomi</taxon>
        <taxon>Mammalia</taxon>
        <taxon>Eutheria</taxon>
        <taxon>Laurasiatheria</taxon>
        <taxon>Artiodactyla</taxon>
        <taxon>Whippomorpha</taxon>
        <taxon>Cetacea</taxon>
        <taxon>Mysticeti</taxon>
        <taxon>Eschrichtiidae</taxon>
        <taxon>Eschrichtius</taxon>
    </lineage>
</organism>
<gene>
    <name evidence="2" type="ORF">J1605_015571</name>
</gene>
<proteinExistence type="predicted"/>
<feature type="compositionally biased region" description="Polar residues" evidence="1">
    <location>
        <begin position="1"/>
        <end position="11"/>
    </location>
</feature>
<evidence type="ECO:0000313" key="3">
    <source>
        <dbReference type="Proteomes" id="UP001159641"/>
    </source>
</evidence>
<dbReference type="Proteomes" id="UP001159641">
    <property type="component" value="Unassembled WGS sequence"/>
</dbReference>
<sequence>MVLQEPSSGQPKRTARNKVRTVKERKPNVQWPSLGRYRRICSYRCGCPESLKHSMAKRQKQLRIPSCEARQGEAEKMPAYHFYHLPA</sequence>
<accession>A0AB34GAQ5</accession>
<comment type="caution">
    <text evidence="2">The sequence shown here is derived from an EMBL/GenBank/DDBJ whole genome shotgun (WGS) entry which is preliminary data.</text>
</comment>
<dbReference type="EMBL" id="JAIQCJ010002438">
    <property type="protein sequence ID" value="KAJ8776273.1"/>
    <property type="molecule type" value="Genomic_DNA"/>
</dbReference>
<protein>
    <submittedName>
        <fullName evidence="2">Uncharacterized protein</fullName>
    </submittedName>
</protein>
<name>A0AB34GAQ5_ESCRO</name>
<keyword evidence="3" id="KW-1185">Reference proteome</keyword>
<reference evidence="2 3" key="1">
    <citation type="submission" date="2022-11" db="EMBL/GenBank/DDBJ databases">
        <title>Whole genome sequence of Eschrichtius robustus ER-17-0199.</title>
        <authorList>
            <person name="Bruniche-Olsen A."/>
            <person name="Black A.N."/>
            <person name="Fields C.J."/>
            <person name="Walden K."/>
            <person name="Dewoody J.A."/>
        </authorList>
    </citation>
    <scope>NUCLEOTIDE SEQUENCE [LARGE SCALE GENOMIC DNA]</scope>
    <source>
        <strain evidence="2">ER-17-0199</strain>
        <tissue evidence="2">Blubber</tissue>
    </source>
</reference>
<feature type="region of interest" description="Disordered" evidence="1">
    <location>
        <begin position="1"/>
        <end position="27"/>
    </location>
</feature>
<evidence type="ECO:0000256" key="1">
    <source>
        <dbReference type="SAM" id="MobiDB-lite"/>
    </source>
</evidence>
<dbReference type="AlphaFoldDB" id="A0AB34GAQ5"/>